<name>A0ABX9YFC6_9BURK</name>
<dbReference type="SUPFAM" id="SSF69255">
    <property type="entry name" value="gp5 N-terminal domain-like"/>
    <property type="match status" value="1"/>
</dbReference>
<evidence type="ECO:0000313" key="3">
    <source>
        <dbReference type="Proteomes" id="UP000281098"/>
    </source>
</evidence>
<organism evidence="2 3">
    <name type="scientific">Burkholderia stagnalis</name>
    <dbReference type="NCBI Taxonomy" id="1503054"/>
    <lineage>
        <taxon>Bacteria</taxon>
        <taxon>Pseudomonadati</taxon>
        <taxon>Pseudomonadota</taxon>
        <taxon>Betaproteobacteria</taxon>
        <taxon>Burkholderiales</taxon>
        <taxon>Burkholderiaceae</taxon>
        <taxon>Burkholderia</taxon>
        <taxon>Burkholderia cepacia complex</taxon>
    </lineage>
</organism>
<dbReference type="RefSeq" id="WP_124491885.1">
    <property type="nucleotide sequence ID" value="NZ_QTOI01000077.1"/>
</dbReference>
<comment type="caution">
    <text evidence="2">The sequence shown here is derived from an EMBL/GenBank/DDBJ whole genome shotgun (WGS) entry which is preliminary data.</text>
</comment>
<protein>
    <recommendedName>
        <fullName evidence="1">Gp5/Type VI secretion system Vgr protein OB-fold domain-containing protein</fullName>
    </recommendedName>
</protein>
<sequence>MGFGSFKDRIKQAAGQVEASVSEAVGQAESAVAGVVEQAESAVAGTVAGVQQAVAGGLGAWASQIGQAAQVASGVLGAGAGLLGAVGGGAAAGGGAAPADAPAELDCQFNGRPLDPKQVWVERLQVRRAVNEIPTATVWLTLPRAEHDDYATLTGLLEQGAIGRPFSMKAGKRMLFAGVVATVQVNVSGTERRLKVRIKHALQGLKARQTSRILKQGPDAGTLKQVLGEHGVKATVSLPTGEPVQRVQWNCSDWTVVRALAGQHGAWLWPQADGGVTIAAPKLGGKTHRVAATPEPNGLTLLEAEWAYSGLTQPQQVQTTSWDLGKQAAVEKTAKPASLGAGGLAPNRIQPLKDESWRAVLDGQWDPAVQQSATDSWMTQHHAQAVWGQWALAGCQAIELGDTLELAGFGAELSGKSIVTRVEYEIDASLRVGKTIVGVGLEEEAAIAPSLPAPAGLTLAKVAKYQADAKPATWNRVPVTVPLLGSAVLWARMGHPYASTQSGVTFYPEADDEVALGWVGADPVIVASLHNPKQVAAFAPSAKNAKKGIVLRRDGKRLELSFDRDQHAAQWAVGADATPEQQLAIDAEKGLTFASKKGQVKVAVDAGDVTWATKQSFKVSATEQVTLDGKTGVKVSSAENVSLDAKAKLVGQGKASVAWSCEQSKLSLTPETATLSATETAVKATLAVKVSGNEGVSVRGAKVDVQGEAEVSVAAAKVDVKGEAQASVSGAQVKVAGEAMTNVGGSGITNVKGAMVNLG</sequence>
<dbReference type="InterPro" id="IPR006531">
    <property type="entry name" value="Gp5/Vgr_OB"/>
</dbReference>
<evidence type="ECO:0000259" key="1">
    <source>
        <dbReference type="Pfam" id="PF04717"/>
    </source>
</evidence>
<dbReference type="SUPFAM" id="SSF69279">
    <property type="entry name" value="Phage tail proteins"/>
    <property type="match status" value="1"/>
</dbReference>
<dbReference type="Pfam" id="PF04717">
    <property type="entry name" value="Phage_base_V"/>
    <property type="match status" value="1"/>
</dbReference>
<keyword evidence="3" id="KW-1185">Reference proteome</keyword>
<feature type="domain" description="Gp5/Type VI secretion system Vgr protein OB-fold" evidence="1">
    <location>
        <begin position="468"/>
        <end position="529"/>
    </location>
</feature>
<proteinExistence type="predicted"/>
<reference evidence="2 3" key="1">
    <citation type="submission" date="2018-08" db="EMBL/GenBank/DDBJ databases">
        <title>Comparative analysis of Burkholderia isolates from Puerto Rico.</title>
        <authorList>
            <person name="Hall C."/>
            <person name="Sahl J."/>
            <person name="Wagner D."/>
        </authorList>
    </citation>
    <scope>NUCLEOTIDE SEQUENCE [LARGE SCALE GENOMIC DNA]</scope>
    <source>
        <strain evidence="2 3">Bp8966</strain>
    </source>
</reference>
<accession>A0ABX9YFC6</accession>
<dbReference type="Proteomes" id="UP000281098">
    <property type="component" value="Unassembled WGS sequence"/>
</dbReference>
<dbReference type="InterPro" id="IPR037026">
    <property type="entry name" value="Vgr_OB-fold_dom_sf"/>
</dbReference>
<dbReference type="EMBL" id="QTPM01000078">
    <property type="protein sequence ID" value="RQY80469.1"/>
    <property type="molecule type" value="Genomic_DNA"/>
</dbReference>
<dbReference type="Gene3D" id="2.40.50.230">
    <property type="entry name" value="Gp5 N-terminal domain"/>
    <property type="match status" value="1"/>
</dbReference>
<gene>
    <name evidence="2" type="ORF">DF017_34070</name>
</gene>
<evidence type="ECO:0000313" key="2">
    <source>
        <dbReference type="EMBL" id="RQY80469.1"/>
    </source>
</evidence>